<dbReference type="Proteomes" id="UP000014680">
    <property type="component" value="Unassembled WGS sequence"/>
</dbReference>
<gene>
    <name evidence="1" type="ORF">EIN_195950</name>
</gene>
<dbReference type="GeneID" id="14887581"/>
<evidence type="ECO:0000313" key="1">
    <source>
        <dbReference type="EMBL" id="ELP88603.1"/>
    </source>
</evidence>
<dbReference type="RefSeq" id="XP_004255374.1">
    <property type="nucleotide sequence ID" value="XM_004255326.1"/>
</dbReference>
<dbReference type="VEuPathDB" id="AmoebaDB:EIN_195950"/>
<name>A0A0A1U6U4_ENTIV</name>
<dbReference type="KEGG" id="eiv:EIN_195950"/>
<sequence length="238" mass="27847">MSKPVVRFPTVSLKNLVYYIHQTDVEPFIQINYKCCKAVESLSTNPWSEYSDDKSDLTVKRILKYFPKLELLQVDPVTANTLSDETLSKVHHIRIIQHSHDDPKITNEKVLKLCDTLYTLKSEKPKEPMPNITRAYFNNKIPFIYIAKYITDFPNVKYIERAINEIRKHGDIKIHLKFEVRDDDVYNQFDNLRNMVGIRNLYFSSNEVKTTGVYLLIPPKISARDLKNIFYTNGKLAN</sequence>
<dbReference type="AlphaFoldDB" id="A0A0A1U6U4"/>
<protein>
    <submittedName>
        <fullName evidence="1">Uncharacterized protein</fullName>
    </submittedName>
</protein>
<reference evidence="1 2" key="1">
    <citation type="submission" date="2012-10" db="EMBL/GenBank/DDBJ databases">
        <authorList>
            <person name="Zafar N."/>
            <person name="Inman J."/>
            <person name="Hall N."/>
            <person name="Lorenzi H."/>
            <person name="Caler E."/>
        </authorList>
    </citation>
    <scope>NUCLEOTIDE SEQUENCE [LARGE SCALE GENOMIC DNA]</scope>
    <source>
        <strain evidence="1 2">IP1</strain>
    </source>
</reference>
<organism evidence="1 2">
    <name type="scientific">Entamoeba invadens IP1</name>
    <dbReference type="NCBI Taxonomy" id="370355"/>
    <lineage>
        <taxon>Eukaryota</taxon>
        <taxon>Amoebozoa</taxon>
        <taxon>Evosea</taxon>
        <taxon>Archamoebae</taxon>
        <taxon>Mastigamoebida</taxon>
        <taxon>Entamoebidae</taxon>
        <taxon>Entamoeba</taxon>
    </lineage>
</organism>
<evidence type="ECO:0000313" key="2">
    <source>
        <dbReference type="Proteomes" id="UP000014680"/>
    </source>
</evidence>
<proteinExistence type="predicted"/>
<accession>A0A0A1U6U4</accession>
<keyword evidence="2" id="KW-1185">Reference proteome</keyword>
<dbReference type="EMBL" id="KB206739">
    <property type="protein sequence ID" value="ELP88603.1"/>
    <property type="molecule type" value="Genomic_DNA"/>
</dbReference>